<keyword evidence="3" id="KW-1185">Reference proteome</keyword>
<proteinExistence type="predicted"/>
<reference evidence="1" key="2">
    <citation type="submission" date="2017-06" db="EMBL/GenBank/DDBJ databases">
        <title>WGS assembly of Brachypodium distachyon.</title>
        <authorList>
            <consortium name="The International Brachypodium Initiative"/>
            <person name="Lucas S."/>
            <person name="Harmon-Smith M."/>
            <person name="Lail K."/>
            <person name="Tice H."/>
            <person name="Grimwood J."/>
            <person name="Bruce D."/>
            <person name="Barry K."/>
            <person name="Shu S."/>
            <person name="Lindquist E."/>
            <person name="Wang M."/>
            <person name="Pitluck S."/>
            <person name="Vogel J.P."/>
            <person name="Garvin D.F."/>
            <person name="Mockler T.C."/>
            <person name="Schmutz J."/>
            <person name="Rokhsar D."/>
            <person name="Bevan M.W."/>
        </authorList>
    </citation>
    <scope>NUCLEOTIDE SEQUENCE</scope>
    <source>
        <strain evidence="1">Bd21</strain>
    </source>
</reference>
<dbReference type="InParanoid" id="A0A2K2DA48"/>
<reference evidence="1 2" key="1">
    <citation type="journal article" date="2010" name="Nature">
        <title>Genome sequencing and analysis of the model grass Brachypodium distachyon.</title>
        <authorList>
            <consortium name="International Brachypodium Initiative"/>
        </authorList>
    </citation>
    <scope>NUCLEOTIDE SEQUENCE [LARGE SCALE GENOMIC DNA]</scope>
    <source>
        <strain evidence="1 2">Bd21</strain>
    </source>
</reference>
<name>A0A2K2DA48_BRADI</name>
<dbReference type="AlphaFoldDB" id="A0A2K2DA48"/>
<dbReference type="Proteomes" id="UP000008810">
    <property type="component" value="Chromosome 2"/>
</dbReference>
<evidence type="ECO:0000313" key="1">
    <source>
        <dbReference type="EMBL" id="PNT71143.1"/>
    </source>
</evidence>
<dbReference type="OrthoDB" id="10460544at2759"/>
<evidence type="ECO:0000313" key="3">
    <source>
        <dbReference type="Proteomes" id="UP000008810"/>
    </source>
</evidence>
<dbReference type="Gramene" id="PNT71143">
    <property type="protein sequence ID" value="PNT71143"/>
    <property type="gene ID" value="BRADI_2g23664v3"/>
</dbReference>
<organism evidence="1">
    <name type="scientific">Brachypodium distachyon</name>
    <name type="common">Purple false brome</name>
    <name type="synonym">Trachynia distachya</name>
    <dbReference type="NCBI Taxonomy" id="15368"/>
    <lineage>
        <taxon>Eukaryota</taxon>
        <taxon>Viridiplantae</taxon>
        <taxon>Streptophyta</taxon>
        <taxon>Embryophyta</taxon>
        <taxon>Tracheophyta</taxon>
        <taxon>Spermatophyta</taxon>
        <taxon>Magnoliopsida</taxon>
        <taxon>Liliopsida</taxon>
        <taxon>Poales</taxon>
        <taxon>Poaceae</taxon>
        <taxon>BOP clade</taxon>
        <taxon>Pooideae</taxon>
        <taxon>Stipodae</taxon>
        <taxon>Brachypodieae</taxon>
        <taxon>Brachypodium</taxon>
    </lineage>
</organism>
<dbReference type="EMBL" id="CM000881">
    <property type="protein sequence ID" value="PNT71143.1"/>
    <property type="molecule type" value="Genomic_DNA"/>
</dbReference>
<evidence type="ECO:0000313" key="2">
    <source>
        <dbReference type="EnsemblPlants" id="PNT71143"/>
    </source>
</evidence>
<sequence>MHATGGTMVNWKMMDTLVNHVDEVDMLLESNGGGKYIVGKCQALIHTLTWTNCVRKELKLPRCLVPDDMPEYGAITIVCGKYCKVKGSYSISSEDGTVCVVGWKE</sequence>
<gene>
    <name evidence="1" type="ORF">BRADI_2g23664v3</name>
</gene>
<dbReference type="EnsemblPlants" id="PNT71143">
    <property type="protein sequence ID" value="PNT71143"/>
    <property type="gene ID" value="BRADI_2g23664v3"/>
</dbReference>
<protein>
    <submittedName>
        <fullName evidence="1 2">Uncharacterized protein</fullName>
    </submittedName>
</protein>
<reference evidence="2" key="3">
    <citation type="submission" date="2018-08" db="UniProtKB">
        <authorList>
            <consortium name="EnsemblPlants"/>
        </authorList>
    </citation>
    <scope>IDENTIFICATION</scope>
    <source>
        <strain evidence="2">cv. Bd21</strain>
    </source>
</reference>
<accession>A0A2K2DA48</accession>